<evidence type="ECO:0000256" key="1">
    <source>
        <dbReference type="SAM" id="MobiDB-lite"/>
    </source>
</evidence>
<organism evidence="3 4">
    <name type="scientific">Xenoophorus captivus</name>
    <dbReference type="NCBI Taxonomy" id="1517983"/>
    <lineage>
        <taxon>Eukaryota</taxon>
        <taxon>Metazoa</taxon>
        <taxon>Chordata</taxon>
        <taxon>Craniata</taxon>
        <taxon>Vertebrata</taxon>
        <taxon>Euteleostomi</taxon>
        <taxon>Actinopterygii</taxon>
        <taxon>Neopterygii</taxon>
        <taxon>Teleostei</taxon>
        <taxon>Neoteleostei</taxon>
        <taxon>Acanthomorphata</taxon>
        <taxon>Ovalentaria</taxon>
        <taxon>Atherinomorphae</taxon>
        <taxon>Cyprinodontiformes</taxon>
        <taxon>Goodeidae</taxon>
        <taxon>Xenoophorus</taxon>
    </lineage>
</organism>
<gene>
    <name evidence="3" type="primary">GTPBP4_2</name>
    <name evidence="3" type="ORF">XENOCAPTIV_028464</name>
</gene>
<feature type="compositionally biased region" description="Basic and acidic residues" evidence="1">
    <location>
        <begin position="176"/>
        <end position="198"/>
    </location>
</feature>
<feature type="compositionally biased region" description="Acidic residues" evidence="1">
    <location>
        <begin position="68"/>
        <end position="79"/>
    </location>
</feature>
<evidence type="ECO:0000313" key="3">
    <source>
        <dbReference type="EMBL" id="MEQ2212271.1"/>
    </source>
</evidence>
<dbReference type="EMBL" id="JAHRIN010059593">
    <property type="protein sequence ID" value="MEQ2212271.1"/>
    <property type="molecule type" value="Genomic_DNA"/>
</dbReference>
<feature type="domain" description="NOG C-terminal" evidence="2">
    <location>
        <begin position="15"/>
        <end position="48"/>
    </location>
</feature>
<dbReference type="Pfam" id="PF08155">
    <property type="entry name" value="NOGCT"/>
    <property type="match status" value="1"/>
</dbReference>
<accession>A0ABV0RX86</accession>
<sequence>MVAALLSSVTDFHYFKEYWDLMNEDEKSDRIPEVWEGHNIADYIDPDIMRKLEELEKEEELKERAGEYESDEDSEDEEMQEIRTLAKQIRQKKQLLVLESKEKDVHGPRMPRTATKSHYALQARRSRSITRKRKREASALPTSKTRSQSASRPPRDQSGLRDVKMVKKAKKMMKNSQRDMNRQARKGESDRHVFDLKPKHLLSGKRKSGTKDRR</sequence>
<reference evidence="3 4" key="1">
    <citation type="submission" date="2021-06" db="EMBL/GenBank/DDBJ databases">
        <authorList>
            <person name="Palmer J.M."/>
        </authorList>
    </citation>
    <scope>NUCLEOTIDE SEQUENCE [LARGE SCALE GENOMIC DNA]</scope>
    <source>
        <strain evidence="3 4">XC_2019</strain>
        <tissue evidence="3">Muscle</tissue>
    </source>
</reference>
<name>A0ABV0RX86_9TELE</name>
<feature type="compositionally biased region" description="Polar residues" evidence="1">
    <location>
        <begin position="140"/>
        <end position="151"/>
    </location>
</feature>
<keyword evidence="4" id="KW-1185">Reference proteome</keyword>
<dbReference type="Proteomes" id="UP001434883">
    <property type="component" value="Unassembled WGS sequence"/>
</dbReference>
<feature type="compositionally biased region" description="Basic and acidic residues" evidence="1">
    <location>
        <begin position="55"/>
        <end position="67"/>
    </location>
</feature>
<feature type="compositionally biased region" description="Basic residues" evidence="1">
    <location>
        <begin position="124"/>
        <end position="135"/>
    </location>
</feature>
<protein>
    <submittedName>
        <fullName evidence="3">Nucleolar GTP-binding protein 1</fullName>
    </submittedName>
</protein>
<feature type="region of interest" description="Disordered" evidence="1">
    <location>
        <begin position="55"/>
        <end position="214"/>
    </location>
</feature>
<feature type="compositionally biased region" description="Basic residues" evidence="1">
    <location>
        <begin position="199"/>
        <end position="208"/>
    </location>
</feature>
<evidence type="ECO:0000259" key="2">
    <source>
        <dbReference type="Pfam" id="PF08155"/>
    </source>
</evidence>
<proteinExistence type="predicted"/>
<comment type="caution">
    <text evidence="3">The sequence shown here is derived from an EMBL/GenBank/DDBJ whole genome shotgun (WGS) entry which is preliminary data.</text>
</comment>
<dbReference type="InterPro" id="IPR012973">
    <property type="entry name" value="NOG_C"/>
</dbReference>
<feature type="compositionally biased region" description="Basic and acidic residues" evidence="1">
    <location>
        <begin position="153"/>
        <end position="165"/>
    </location>
</feature>
<evidence type="ECO:0000313" key="4">
    <source>
        <dbReference type="Proteomes" id="UP001434883"/>
    </source>
</evidence>